<gene>
    <name evidence="2" type="ORF">WJX64_06655</name>
</gene>
<protein>
    <submittedName>
        <fullName evidence="2">Uncharacterized protein</fullName>
    </submittedName>
</protein>
<feature type="compositionally biased region" description="Basic and acidic residues" evidence="1">
    <location>
        <begin position="32"/>
        <end position="54"/>
    </location>
</feature>
<proteinExistence type="predicted"/>
<dbReference type="EMBL" id="JBCLVG010000001">
    <property type="protein sequence ID" value="MEN1946216.1"/>
    <property type="molecule type" value="Genomic_DNA"/>
</dbReference>
<evidence type="ECO:0000313" key="2">
    <source>
        <dbReference type="EMBL" id="MEN1946216.1"/>
    </source>
</evidence>
<accession>A0ABU9W2J6</accession>
<organism evidence="2 3">
    <name type="scientific">Leifsonia stereocauli</name>
    <dbReference type="NCBI Taxonomy" id="3134136"/>
    <lineage>
        <taxon>Bacteria</taxon>
        <taxon>Bacillati</taxon>
        <taxon>Actinomycetota</taxon>
        <taxon>Actinomycetes</taxon>
        <taxon>Micrococcales</taxon>
        <taxon>Microbacteriaceae</taxon>
        <taxon>Leifsonia</taxon>
    </lineage>
</organism>
<dbReference type="RefSeq" id="WP_342112676.1">
    <property type="nucleotide sequence ID" value="NZ_JBCAUN010000001.1"/>
</dbReference>
<name>A0ABU9W2J6_9MICO</name>
<feature type="region of interest" description="Disordered" evidence="1">
    <location>
        <begin position="26"/>
        <end position="57"/>
    </location>
</feature>
<evidence type="ECO:0000313" key="3">
    <source>
        <dbReference type="Proteomes" id="UP001425155"/>
    </source>
</evidence>
<comment type="caution">
    <text evidence="2">The sequence shown here is derived from an EMBL/GenBank/DDBJ whole genome shotgun (WGS) entry which is preliminary data.</text>
</comment>
<keyword evidence="3" id="KW-1185">Reference proteome</keyword>
<reference evidence="2 3" key="1">
    <citation type="submission" date="2024-03" db="EMBL/GenBank/DDBJ databases">
        <title>YIM 134122 draft genome.</title>
        <authorList>
            <person name="Zuo S."/>
            <person name="Xiong L."/>
        </authorList>
    </citation>
    <scope>NUCLEOTIDE SEQUENCE [LARGE SCALE GENOMIC DNA]</scope>
    <source>
        <strain evidence="2 3">YIM 134122</strain>
    </source>
</reference>
<sequence length="113" mass="12678">MASPDRTRRTWTEVLDALEADALFAVSDPDPEPDRGDAAHLPAHRSEEHWRPDPELGALPDELHERAAEVLALQREMLELLIEERRSVRRHLEAVRTVPDVAASGAVYLDVQG</sequence>
<evidence type="ECO:0000256" key="1">
    <source>
        <dbReference type="SAM" id="MobiDB-lite"/>
    </source>
</evidence>
<dbReference type="Proteomes" id="UP001425155">
    <property type="component" value="Unassembled WGS sequence"/>
</dbReference>